<accession>A0A7G1PG47</accession>
<evidence type="ECO:0000256" key="1">
    <source>
        <dbReference type="SAM" id="MobiDB-lite"/>
    </source>
</evidence>
<feature type="transmembrane region" description="Helical" evidence="2">
    <location>
        <begin position="20"/>
        <end position="48"/>
    </location>
</feature>
<keyword evidence="2" id="KW-0472">Membrane</keyword>
<keyword evidence="2" id="KW-0812">Transmembrane</keyword>
<proteinExistence type="predicted"/>
<feature type="region of interest" description="Disordered" evidence="1">
    <location>
        <begin position="64"/>
        <end position="156"/>
    </location>
</feature>
<organism evidence="3 4">
    <name type="scientific">Streptomyces aurantiacus</name>
    <dbReference type="NCBI Taxonomy" id="47760"/>
    <lineage>
        <taxon>Bacteria</taxon>
        <taxon>Bacillati</taxon>
        <taxon>Actinomycetota</taxon>
        <taxon>Actinomycetes</taxon>
        <taxon>Kitasatosporales</taxon>
        <taxon>Streptomycetaceae</taxon>
        <taxon>Streptomyces</taxon>
        <taxon>Streptomyces aurantiacus group</taxon>
    </lineage>
</organism>
<gene>
    <name evidence="3" type="ORF">GCM10017557_70340</name>
</gene>
<protein>
    <recommendedName>
        <fullName evidence="5">Integral membrane protein</fullName>
    </recommendedName>
</protein>
<dbReference type="RefSeq" id="WP_063792801.1">
    <property type="nucleotide sequence ID" value="NZ_AP023440.1"/>
</dbReference>
<evidence type="ECO:0000313" key="4">
    <source>
        <dbReference type="Proteomes" id="UP000516444"/>
    </source>
</evidence>
<feature type="compositionally biased region" description="Basic and acidic residues" evidence="1">
    <location>
        <begin position="131"/>
        <end position="150"/>
    </location>
</feature>
<evidence type="ECO:0000256" key="2">
    <source>
        <dbReference type="SAM" id="Phobius"/>
    </source>
</evidence>
<evidence type="ECO:0000313" key="3">
    <source>
        <dbReference type="EMBL" id="BCL32175.1"/>
    </source>
</evidence>
<dbReference type="KEGG" id="sgm:GCM10017557_70340"/>
<feature type="compositionally biased region" description="Polar residues" evidence="1">
    <location>
        <begin position="71"/>
        <end position="92"/>
    </location>
</feature>
<name>A0A7G1PG47_9ACTN</name>
<evidence type="ECO:0008006" key="5">
    <source>
        <dbReference type="Google" id="ProtNLM"/>
    </source>
</evidence>
<dbReference type="EMBL" id="AP023440">
    <property type="protein sequence ID" value="BCL32175.1"/>
    <property type="molecule type" value="Genomic_DNA"/>
</dbReference>
<sequence length="156" mass="17447">MLRWDRDLYALPALVGAGSVAVLHLAGLLNVASTVGAAVFAFLLRLLALRYRWRTPRSHFWRHPFSDLRQAPTTKPSPYTATPPTETDTVALSQVEADTIRLQRPNLRPHGREPVPDPRILLRGPATPRPLRPDGPHRELPPEKSEDGNRGLHPRS</sequence>
<keyword evidence="2" id="KW-1133">Transmembrane helix</keyword>
<reference evidence="3 4" key="1">
    <citation type="journal article" date="2014" name="Int. J. Syst. Evol. Microbiol.">
        <title>Complete genome sequence of Corynebacterium casei LMG S-19264T (=DSM 44701T), isolated from a smear-ripened cheese.</title>
        <authorList>
            <consortium name="US DOE Joint Genome Institute (JGI-PGF)"/>
            <person name="Walter F."/>
            <person name="Albersmeier A."/>
            <person name="Kalinowski J."/>
            <person name="Ruckert C."/>
        </authorList>
    </citation>
    <scope>NUCLEOTIDE SEQUENCE [LARGE SCALE GENOMIC DNA]</scope>
    <source>
        <strain evidence="3 4">JCM 4677</strain>
    </source>
</reference>
<dbReference type="Proteomes" id="UP000516444">
    <property type="component" value="Chromosome"/>
</dbReference>
<dbReference type="AlphaFoldDB" id="A0A7G1PG47"/>
<keyword evidence="4" id="KW-1185">Reference proteome</keyword>